<gene>
    <name evidence="1" type="ORF">F2Q70_00011560</name>
</gene>
<reference evidence="1" key="1">
    <citation type="submission" date="2019-12" db="EMBL/GenBank/DDBJ databases">
        <title>Genome sequencing and annotation of Brassica cretica.</title>
        <authorList>
            <person name="Studholme D.J."/>
            <person name="Sarris P.F."/>
        </authorList>
    </citation>
    <scope>NUCLEOTIDE SEQUENCE</scope>
    <source>
        <strain evidence="1">PFS-102/07</strain>
        <tissue evidence="1">Leaf</tissue>
    </source>
</reference>
<dbReference type="EMBL" id="QGKY02000089">
    <property type="protein sequence ID" value="KAF2610171.1"/>
    <property type="molecule type" value="Genomic_DNA"/>
</dbReference>
<dbReference type="AlphaFoldDB" id="A0A8S9LWG6"/>
<accession>A0A8S9LWG6</accession>
<proteinExistence type="predicted"/>
<sequence length="73" mass="8044">MTSLITFGIRNGIDSLICTYGELFLCFHDGGDELYSAAISEQAIRHGRPPNDMVDHPTTCVTPLATVTCYFFV</sequence>
<comment type="caution">
    <text evidence="1">The sequence shown here is derived from an EMBL/GenBank/DDBJ whole genome shotgun (WGS) entry which is preliminary data.</text>
</comment>
<name>A0A8S9LWG6_BRACR</name>
<organism evidence="1">
    <name type="scientific">Brassica cretica</name>
    <name type="common">Mustard</name>
    <dbReference type="NCBI Taxonomy" id="69181"/>
    <lineage>
        <taxon>Eukaryota</taxon>
        <taxon>Viridiplantae</taxon>
        <taxon>Streptophyta</taxon>
        <taxon>Embryophyta</taxon>
        <taxon>Tracheophyta</taxon>
        <taxon>Spermatophyta</taxon>
        <taxon>Magnoliopsida</taxon>
        <taxon>eudicotyledons</taxon>
        <taxon>Gunneridae</taxon>
        <taxon>Pentapetalae</taxon>
        <taxon>rosids</taxon>
        <taxon>malvids</taxon>
        <taxon>Brassicales</taxon>
        <taxon>Brassicaceae</taxon>
        <taxon>Brassiceae</taxon>
        <taxon>Brassica</taxon>
    </lineage>
</organism>
<evidence type="ECO:0000313" key="1">
    <source>
        <dbReference type="EMBL" id="KAF2610171.1"/>
    </source>
</evidence>
<protein>
    <submittedName>
        <fullName evidence="1">Uncharacterized protein</fullName>
    </submittedName>
</protein>